<keyword evidence="7" id="KW-1185">Reference proteome</keyword>
<feature type="transmembrane region" description="Helical" evidence="4">
    <location>
        <begin position="29"/>
        <end position="48"/>
    </location>
</feature>
<dbReference type="InterPro" id="IPR013595">
    <property type="entry name" value="Pept_S33_TAP-like_C"/>
</dbReference>
<dbReference type="SUPFAM" id="SSF53474">
    <property type="entry name" value="alpha/beta-Hydrolases"/>
    <property type="match status" value="2"/>
</dbReference>
<comment type="caution">
    <text evidence="6">The sequence shown here is derived from an EMBL/GenBank/DDBJ whole genome shotgun (WGS) entry which is preliminary data.</text>
</comment>
<evidence type="ECO:0000256" key="3">
    <source>
        <dbReference type="SAM" id="MobiDB-lite"/>
    </source>
</evidence>
<dbReference type="PANTHER" id="PTHR43248">
    <property type="entry name" value="2-SUCCINYL-6-HYDROXY-2,4-CYCLOHEXADIENE-1-CARBOXYLATE SYNTHASE"/>
    <property type="match status" value="1"/>
</dbReference>
<dbReference type="InterPro" id="IPR051601">
    <property type="entry name" value="Serine_prot/Carboxylest_S33"/>
</dbReference>
<gene>
    <name evidence="6" type="ORF">BJX63DRAFT_137523</name>
</gene>
<feature type="domain" description="Peptidase S33 tripeptidyl aminopeptidase-like C-terminal" evidence="5">
    <location>
        <begin position="526"/>
        <end position="641"/>
    </location>
</feature>
<evidence type="ECO:0000313" key="6">
    <source>
        <dbReference type="EMBL" id="KAL2816499.1"/>
    </source>
</evidence>
<feature type="compositionally biased region" description="Polar residues" evidence="3">
    <location>
        <begin position="11"/>
        <end position="21"/>
    </location>
</feature>
<keyword evidence="4" id="KW-0812">Transmembrane</keyword>
<dbReference type="InterPro" id="IPR029058">
    <property type="entry name" value="AB_hydrolase_fold"/>
</dbReference>
<keyword evidence="4" id="KW-0472">Membrane</keyword>
<dbReference type="PANTHER" id="PTHR43248:SF25">
    <property type="entry name" value="AB HYDROLASE-1 DOMAIN-CONTAINING PROTEIN-RELATED"/>
    <property type="match status" value="1"/>
</dbReference>
<proteinExistence type="inferred from homology"/>
<organism evidence="6 7">
    <name type="scientific">Aspergillus granulosus</name>
    <dbReference type="NCBI Taxonomy" id="176169"/>
    <lineage>
        <taxon>Eukaryota</taxon>
        <taxon>Fungi</taxon>
        <taxon>Dikarya</taxon>
        <taxon>Ascomycota</taxon>
        <taxon>Pezizomycotina</taxon>
        <taxon>Eurotiomycetes</taxon>
        <taxon>Eurotiomycetidae</taxon>
        <taxon>Eurotiales</taxon>
        <taxon>Aspergillaceae</taxon>
        <taxon>Aspergillus</taxon>
        <taxon>Aspergillus subgen. Nidulantes</taxon>
    </lineage>
</organism>
<evidence type="ECO:0000256" key="1">
    <source>
        <dbReference type="ARBA" id="ARBA00010088"/>
    </source>
</evidence>
<dbReference type="EMBL" id="JBFXLT010000022">
    <property type="protein sequence ID" value="KAL2816499.1"/>
    <property type="molecule type" value="Genomic_DNA"/>
</dbReference>
<comment type="similarity">
    <text evidence="1">Belongs to the peptidase S33 family.</text>
</comment>
<dbReference type="Proteomes" id="UP001610334">
    <property type="component" value="Unassembled WGS sequence"/>
</dbReference>
<protein>
    <submittedName>
        <fullName evidence="6">TAP-like protein-domain-containing protein</fullName>
    </submittedName>
</protein>
<dbReference type="Pfam" id="PF08386">
    <property type="entry name" value="Abhydrolase_4"/>
    <property type="match status" value="1"/>
</dbReference>
<keyword evidence="2" id="KW-0378">Hydrolase</keyword>
<accession>A0ABR4HLZ6</accession>
<evidence type="ECO:0000259" key="5">
    <source>
        <dbReference type="Pfam" id="PF08386"/>
    </source>
</evidence>
<name>A0ABR4HLZ6_9EURO</name>
<keyword evidence="4" id="KW-1133">Transmembrane helix</keyword>
<reference evidence="6 7" key="1">
    <citation type="submission" date="2024-07" db="EMBL/GenBank/DDBJ databases">
        <title>Section-level genome sequencing and comparative genomics of Aspergillus sections Usti and Cavernicolus.</title>
        <authorList>
            <consortium name="Lawrence Berkeley National Laboratory"/>
            <person name="Nybo J.L."/>
            <person name="Vesth T.C."/>
            <person name="Theobald S."/>
            <person name="Frisvad J.C."/>
            <person name="Larsen T.O."/>
            <person name="Kjaerboelling I."/>
            <person name="Rothschild-Mancinelli K."/>
            <person name="Lyhne E.K."/>
            <person name="Kogle M.E."/>
            <person name="Barry K."/>
            <person name="Clum A."/>
            <person name="Na H."/>
            <person name="Ledsgaard L."/>
            <person name="Lin J."/>
            <person name="Lipzen A."/>
            <person name="Kuo A."/>
            <person name="Riley R."/>
            <person name="Mondo S."/>
            <person name="Labutti K."/>
            <person name="Haridas S."/>
            <person name="Pangalinan J."/>
            <person name="Salamov A.A."/>
            <person name="Simmons B.A."/>
            <person name="Magnuson J.K."/>
            <person name="Chen J."/>
            <person name="Drula E."/>
            <person name="Henrissat B."/>
            <person name="Wiebenga A."/>
            <person name="Lubbers R.J."/>
            <person name="Gomes A.C."/>
            <person name="Makela M.R."/>
            <person name="Stajich J."/>
            <person name="Grigoriev I.V."/>
            <person name="Mortensen U.H."/>
            <person name="De Vries R.P."/>
            <person name="Baker S.E."/>
            <person name="Andersen M.R."/>
        </authorList>
    </citation>
    <scope>NUCLEOTIDE SEQUENCE [LARGE SCALE GENOMIC DNA]</scope>
    <source>
        <strain evidence="6 7">CBS 588.65</strain>
    </source>
</reference>
<feature type="region of interest" description="Disordered" evidence="3">
    <location>
        <begin position="1"/>
        <end position="21"/>
    </location>
</feature>
<dbReference type="Gene3D" id="3.40.50.1820">
    <property type="entry name" value="alpha/beta hydrolase"/>
    <property type="match status" value="1"/>
</dbReference>
<sequence>MENSKHPSLHSGGNYNGDTSQGTRFRRNVVNPAVLALTALAGLFWWFLPSSVRIQETDFNPAVDVADPFSWNQITPSQSLEYHECFDGFQCARLDVPMDWQRSDGQGTRMAIAIIRLPAKVPVTDPAYGGAVITNPGGPGGSGVAQVLLSGHNMQTIVDAAAIPTDAAVSEPRFFDIISFDPRGVNNTTPGFSCFPNLYSQKNWELQVEADGMLGSSADSFMRNWQRAIALNTGCSKAISTPSQPGADVLGEHTNTPPVARDMLEIIERHGEWREQQGLEAQSRRDESQGYDPEQGILTRTKWKRGQEKILYWGRSYGTVLGATFAALFPNRVERMVLDGVVDSDKYYSGVGPEPVGDADAIFDKFAIYCDQVGEQCPFYAAGGPAAIQKSYKELENVLLNSSMSVLPSQTRGPEVATWTDLKTVLRIAVYQPLAGFSFLADIASNLLKGDGAKLADYKHARRSPTCPSDECLVAGPWSTACQVSGQNELYASSAILCSDAEYMQSADEESFKQHWRSLQELSSSVGDYWSHIRLNCAAWSVKPKWKMPGKSALLFAACHLILVVPVTGNTSHPILLVNNILDPVTPLQSAKHMSGAFPGSVLLQQDSEGHCTLAAPSVCVSMSIRKYFQTGELPAAGTVCNADLKPLLGHPSKIEEEHATWSMDDITLYKVLLEEAQRLRPDLPL</sequence>
<evidence type="ECO:0000256" key="2">
    <source>
        <dbReference type="ARBA" id="ARBA00022801"/>
    </source>
</evidence>
<evidence type="ECO:0000256" key="4">
    <source>
        <dbReference type="SAM" id="Phobius"/>
    </source>
</evidence>
<evidence type="ECO:0000313" key="7">
    <source>
        <dbReference type="Proteomes" id="UP001610334"/>
    </source>
</evidence>